<keyword evidence="3" id="KW-1185">Reference proteome</keyword>
<accession>A0AAD7TW87</accession>
<comment type="caution">
    <text evidence="2">The sequence shown here is derived from an EMBL/GenBank/DDBJ whole genome shotgun (WGS) entry which is preliminary data.</text>
</comment>
<name>A0AAD7TW87_9APHY</name>
<evidence type="ECO:0000313" key="3">
    <source>
        <dbReference type="Proteomes" id="UP001215151"/>
    </source>
</evidence>
<sequence>MFFCLPIVFGCTNRMKPEGDQTPRLCPRCNNASTIRMKSRQWFELCFVPLIPMRSEHIWICTICHWSVPLQQGWEPALPGYGFQPGPQSPWQAPPYTQMSPPPNAAQHGYQPGYPAASQKPT</sequence>
<reference evidence="2" key="1">
    <citation type="submission" date="2022-11" db="EMBL/GenBank/DDBJ databases">
        <title>Genome Sequence of Cubamyces cubensis.</title>
        <authorList>
            <person name="Buettner E."/>
        </authorList>
    </citation>
    <scope>NUCLEOTIDE SEQUENCE</scope>
    <source>
        <strain evidence="2">MPL-01</strain>
    </source>
</reference>
<evidence type="ECO:0008006" key="4">
    <source>
        <dbReference type="Google" id="ProtNLM"/>
    </source>
</evidence>
<proteinExistence type="predicted"/>
<dbReference type="PANTHER" id="PTHR28139">
    <property type="entry name" value="UPF0768 PROTEIN YBL029C-A"/>
    <property type="match status" value="1"/>
</dbReference>
<dbReference type="Proteomes" id="UP001215151">
    <property type="component" value="Unassembled WGS sequence"/>
</dbReference>
<feature type="region of interest" description="Disordered" evidence="1">
    <location>
        <begin position="85"/>
        <end position="122"/>
    </location>
</feature>
<gene>
    <name evidence="2" type="ORF">ONZ51_g4373</name>
</gene>
<dbReference type="EMBL" id="JAPEVG010000084">
    <property type="protein sequence ID" value="KAJ8487146.1"/>
    <property type="molecule type" value="Genomic_DNA"/>
</dbReference>
<feature type="compositionally biased region" description="Polar residues" evidence="1">
    <location>
        <begin position="89"/>
        <end position="99"/>
    </location>
</feature>
<organism evidence="2 3">
    <name type="scientific">Trametes cubensis</name>
    <dbReference type="NCBI Taxonomy" id="1111947"/>
    <lineage>
        <taxon>Eukaryota</taxon>
        <taxon>Fungi</taxon>
        <taxon>Dikarya</taxon>
        <taxon>Basidiomycota</taxon>
        <taxon>Agaricomycotina</taxon>
        <taxon>Agaricomycetes</taxon>
        <taxon>Polyporales</taxon>
        <taxon>Polyporaceae</taxon>
        <taxon>Trametes</taxon>
    </lineage>
</organism>
<evidence type="ECO:0000256" key="1">
    <source>
        <dbReference type="SAM" id="MobiDB-lite"/>
    </source>
</evidence>
<dbReference type="PANTHER" id="PTHR28139:SF1">
    <property type="entry name" value="UPF0768 PROTEIN YBL029C-A"/>
    <property type="match status" value="1"/>
</dbReference>
<dbReference type="AlphaFoldDB" id="A0AAD7TW87"/>
<evidence type="ECO:0000313" key="2">
    <source>
        <dbReference type="EMBL" id="KAJ8487146.1"/>
    </source>
</evidence>
<protein>
    <recommendedName>
        <fullName evidence="4">Zinc-ribbon 15 domain-containing protein</fullName>
    </recommendedName>
</protein>